<accession>A0A0E9WZU0</accession>
<dbReference type="EMBL" id="GBXM01012733">
    <property type="protein sequence ID" value="JAH95844.1"/>
    <property type="molecule type" value="Transcribed_RNA"/>
</dbReference>
<dbReference type="AlphaFoldDB" id="A0A0E9WZU0"/>
<reference evidence="1" key="2">
    <citation type="journal article" date="2015" name="Fish Shellfish Immunol.">
        <title>Early steps in the European eel (Anguilla anguilla)-Vibrio vulnificus interaction in the gills: Role of the RtxA13 toxin.</title>
        <authorList>
            <person name="Callol A."/>
            <person name="Pajuelo D."/>
            <person name="Ebbesson L."/>
            <person name="Teles M."/>
            <person name="MacKenzie S."/>
            <person name="Amaro C."/>
        </authorList>
    </citation>
    <scope>NUCLEOTIDE SEQUENCE</scope>
</reference>
<organism evidence="1">
    <name type="scientific">Anguilla anguilla</name>
    <name type="common">European freshwater eel</name>
    <name type="synonym">Muraena anguilla</name>
    <dbReference type="NCBI Taxonomy" id="7936"/>
    <lineage>
        <taxon>Eukaryota</taxon>
        <taxon>Metazoa</taxon>
        <taxon>Chordata</taxon>
        <taxon>Craniata</taxon>
        <taxon>Vertebrata</taxon>
        <taxon>Euteleostomi</taxon>
        <taxon>Actinopterygii</taxon>
        <taxon>Neopterygii</taxon>
        <taxon>Teleostei</taxon>
        <taxon>Anguilliformes</taxon>
        <taxon>Anguillidae</taxon>
        <taxon>Anguilla</taxon>
    </lineage>
</organism>
<sequence length="65" mass="6990">MPESGSFIQSLQAHQLHCLSGTQNSPSPLSLSASFHTMLTDMSDVMDACLLCKTDCKSPILHIAI</sequence>
<reference evidence="1" key="1">
    <citation type="submission" date="2014-11" db="EMBL/GenBank/DDBJ databases">
        <authorList>
            <person name="Amaro Gonzalez C."/>
        </authorList>
    </citation>
    <scope>NUCLEOTIDE SEQUENCE</scope>
</reference>
<name>A0A0E9WZU0_ANGAN</name>
<evidence type="ECO:0000313" key="1">
    <source>
        <dbReference type="EMBL" id="JAH95844.1"/>
    </source>
</evidence>
<proteinExistence type="predicted"/>
<protein>
    <submittedName>
        <fullName evidence="1">Uncharacterized protein</fullName>
    </submittedName>
</protein>